<dbReference type="InterPro" id="IPR036291">
    <property type="entry name" value="NAD(P)-bd_dom_sf"/>
</dbReference>
<dbReference type="EMBL" id="CP133270">
    <property type="protein sequence ID" value="WVX65968.1"/>
    <property type="molecule type" value="Genomic_DNA"/>
</dbReference>
<evidence type="ECO:0000313" key="8">
    <source>
        <dbReference type="Proteomes" id="UP001330434"/>
    </source>
</evidence>
<sequence>MELAQKQTYKNETIQDVIAGVNAGIKSNLKTFSTFFIERYFSNVAPDDLLGMHANELTLSLLGYLEFIETREKGKAKIRLVHEKVEIHTGATNHTVVEIVNDDMPFLVDSLSAAINNLGYTLDFVVHPVLKVKRNSKGGLEGLYPKDQDVEGAYYESFIRCQISERLSQKQLKALETELINVFNDVRLAVRDWRQMMVELDKSIVDLKSNRPKKTTNETIDESLEFLEWLKQNNFTFLGYCQYDLGGNPEHSTGRLNAGEGLGVLHDIETHKVARLFQGIEITPQNIRFLLEAEPIIITKTSDVSLVHRRDPMDSINIKRYDDNGNVIGITQFLGLFTSVVYKKSAREIPILRRKIQKIIEQSGFSQEWHDGKALIHILESFPRDELFQGSLEWLSETSISILQLQNRQRPTLFLRSDKFGRTISCLVYVPRDRYDTELRLKIESILKRELNATTRSWNTELGELAFARAHFVMLLQDKAPEAFNKDKIEIELIEATLTWKDRLRTALNMSHGEVAGIEILEEFGQAFSKGYQENVAPEESVLDIEEIQKTVEENKIRIRLFLDTDHPIRFKIYSPQEAIPLSQILPVLEKLDFHVISERPYKVSLDQNQKVIWVQEFEIVPCEKPAFDMETLTENFLDAFQKIWRDEVENDGFNRLIIRAGLTWKEAQILRAYSKYLWQLRVNFSQSVMEETLLNHGAIVRHFIQLFYVRFDPCLSGDRKKQSDEILGIILKEIDEVSNPDEDRLLRRFLNLLTSTIRTNYFLEAEGQNKPYFSFKVQCAAIEEMPLPRPLYEIFVYSPRFEAVHLRGGKIARGGLRWSDRREDFRTEVLGLVKAQMVKNAVIVPTGSKGGFILKKAPQGDREAFMKEGVACYQNFIRGLLDITDNLVKGKVVSPANVVRWDEDDTYLVVAADKGTATFSDFANGVSQEYGFWLGDAFASGGSQGYDHKKMGITAKGAWESVRRHFREMGMNADEDPITVVGIGDMAGDVFGNGMLCSSHMKLVAAFNHMHIFIDPTPNPEISFQERKRLFELPRSSWADYNGSLISKGGGIFERRSKSVTLTHEIKHLLGLTQDSIHPDELVRTIMKAQVDLIWFGGIGTFIKAREESNADVGDRANDNLRVNGREIRAKVIAEGANLGVTQLGRIEYAKSGGRLNTDAIDNSAGVDCSDHEVNIKILLGLLRESGKINLEKRNEILVEMTDNVSKLVLKDNFFQNQTISLAQSQGVHLLDEQARLMRDLEQQGLLDRTMENLPDDIEISRRLADKHGLTRPELSVLLAYAKIALNKALGNADILESSLLEERVQQYFPAYIQQHYPEAIPLHPLKRGIINMRITNAVVNRMGMTFVNEMHNETGREIPQIVQAYLVVRKLLNLSQLWRDIESLEALSTTTQNELMLYVYKVVKRFTGWFLRGEILNDNPERQLQDFEKGFVFLEADPFSYLPIRHRDKLKKKLAIYADYGLPEALAMKLISLDPLISAPDISVLTQKTGQDMKWVAQIYFAIGESYGFDWVRAIAGEIPGENRWQKSAVATIIDELYLSQKSLTLKIISSHSPQDCLLTTSGHFKEEFLKSPNVEKLLADLMSAPSVDLAMLTVANRELGRFAEGGLV</sequence>
<dbReference type="Pfam" id="PF21075">
    <property type="entry name" value="GDH_ACT1"/>
    <property type="match status" value="1"/>
</dbReference>
<dbReference type="InterPro" id="IPR007780">
    <property type="entry name" value="NAD_Glu_DH_bac"/>
</dbReference>
<dbReference type="Pfam" id="PF21073">
    <property type="entry name" value="GDH_HM1"/>
    <property type="match status" value="1"/>
</dbReference>
<evidence type="ECO:0000259" key="3">
    <source>
        <dbReference type="Pfam" id="PF21074"/>
    </source>
</evidence>
<dbReference type="RefSeq" id="WP_331256535.1">
    <property type="nucleotide sequence ID" value="NZ_CP133270.1"/>
</dbReference>
<dbReference type="InterPro" id="IPR024727">
    <property type="entry name" value="NAD_Glu_DH_N_ACT1"/>
</dbReference>
<dbReference type="InterPro" id="IPR049058">
    <property type="entry name" value="NAD_Glu_DH_HM2"/>
</dbReference>
<feature type="domain" description="NAD-specific glutamate dehydrogenase C-terminal" evidence="3">
    <location>
        <begin position="1269"/>
        <end position="1602"/>
    </location>
</feature>
<evidence type="ECO:0000259" key="2">
    <source>
        <dbReference type="Pfam" id="PF05088"/>
    </source>
</evidence>
<feature type="domain" description="NAD-glutamate dehydrogenase N-terminal ACT1" evidence="4">
    <location>
        <begin position="36"/>
        <end position="179"/>
    </location>
</feature>
<protein>
    <submittedName>
        <fullName evidence="7">NAD-specific glutamate dehydrogenase</fullName>
    </submittedName>
</protein>
<proteinExistence type="predicted"/>
<dbReference type="InterPro" id="IPR049062">
    <property type="entry name" value="NAD_Glu_DH_ACT2"/>
</dbReference>
<dbReference type="InterPro" id="IPR049056">
    <property type="entry name" value="NAD_Glu_DH_HM3"/>
</dbReference>
<dbReference type="Proteomes" id="UP001330434">
    <property type="component" value="Chromosome"/>
</dbReference>
<dbReference type="Pfam" id="PF21074">
    <property type="entry name" value="GDH_C"/>
    <property type="match status" value="1"/>
</dbReference>
<evidence type="ECO:0000313" key="7">
    <source>
        <dbReference type="EMBL" id="WVX65968.1"/>
    </source>
</evidence>
<feature type="domain" description="NAD-glutamate dehydrogenase catalytic" evidence="2">
    <location>
        <begin position="731"/>
        <end position="1223"/>
    </location>
</feature>
<dbReference type="Pfam" id="PF21078">
    <property type="entry name" value="GDH_HM3"/>
    <property type="match status" value="1"/>
</dbReference>
<dbReference type="InterPro" id="IPR049059">
    <property type="entry name" value="NAD_Glu_DH_HM1"/>
</dbReference>
<dbReference type="InterPro" id="IPR049064">
    <property type="entry name" value="NAD_Glu_DH_ACT3"/>
</dbReference>
<accession>A0ABZ2C2N4</accession>
<organism evidence="7 8">
    <name type="scientific">Candidatus Bealeia paramacronuclearis</name>
    <dbReference type="NCBI Taxonomy" id="1921001"/>
    <lineage>
        <taxon>Bacteria</taxon>
        <taxon>Pseudomonadati</taxon>
        <taxon>Pseudomonadota</taxon>
        <taxon>Alphaproteobacteria</taxon>
        <taxon>Holosporales</taxon>
        <taxon>Holosporaceae</taxon>
        <taxon>Candidatus Bealeia</taxon>
    </lineage>
</organism>
<dbReference type="PANTHER" id="PTHR43403">
    <property type="entry name" value="NAD-SPECIFIC GLUTAMATE DEHYDROGENASE"/>
    <property type="match status" value="1"/>
</dbReference>
<dbReference type="PIRSF" id="PIRSF036761">
    <property type="entry name" value="GDH_Mll4104"/>
    <property type="match status" value="1"/>
</dbReference>
<feature type="domain" description="NAD-glutamate dehydrogenase ACT2" evidence="5">
    <location>
        <begin position="413"/>
        <end position="501"/>
    </location>
</feature>
<reference evidence="7 8" key="1">
    <citation type="journal article" date="2024" name="Environ. Microbiol.">
        <title>Novel evolutionary insights on the interactions of the Holosporales (Alphaproteobacteria) with eukaryotic hosts from comparative genomics.</title>
        <authorList>
            <person name="Giovannini M."/>
            <person name="Petroni G."/>
            <person name="Castelli M."/>
        </authorList>
    </citation>
    <scope>NUCLEOTIDE SEQUENCE [LARGE SCALE GENOMIC DNA]</scope>
    <source>
        <strain evidence="7 8">US_Bl 15I1</strain>
    </source>
</reference>
<keyword evidence="8" id="KW-1185">Reference proteome</keyword>
<dbReference type="Gene3D" id="3.40.50.720">
    <property type="entry name" value="NAD(P)-binding Rossmann-like Domain"/>
    <property type="match status" value="1"/>
</dbReference>
<gene>
    <name evidence="7" type="ORF">Bealeia1_00137</name>
</gene>
<dbReference type="PANTHER" id="PTHR43403:SF1">
    <property type="entry name" value="NAD-SPECIFIC GLUTAMATE DEHYDROGENASE"/>
    <property type="match status" value="1"/>
</dbReference>
<dbReference type="InterPro" id="IPR048381">
    <property type="entry name" value="GDH_C"/>
</dbReference>
<dbReference type="Pfam" id="PF21079">
    <property type="entry name" value="GDH_HM2"/>
    <property type="match status" value="1"/>
</dbReference>
<dbReference type="SUPFAM" id="SSF53223">
    <property type="entry name" value="Aminoacid dehydrogenase-like, N-terminal domain"/>
    <property type="match status" value="1"/>
</dbReference>
<dbReference type="SUPFAM" id="SSF51735">
    <property type="entry name" value="NAD(P)-binding Rossmann-fold domains"/>
    <property type="match status" value="1"/>
</dbReference>
<name>A0ABZ2C2N4_9PROT</name>
<dbReference type="InterPro" id="IPR046346">
    <property type="entry name" value="Aminoacid_DH-like_N_sf"/>
</dbReference>
<evidence type="ECO:0000259" key="6">
    <source>
        <dbReference type="Pfam" id="PF21077"/>
    </source>
</evidence>
<feature type="domain" description="NAD-glutamate dehydrogenase ACT3" evidence="6">
    <location>
        <begin position="566"/>
        <end position="632"/>
    </location>
</feature>
<keyword evidence="1" id="KW-0560">Oxidoreductase</keyword>
<dbReference type="InterPro" id="IPR028971">
    <property type="entry name" value="NAD-GDH_cat"/>
</dbReference>
<dbReference type="Pfam" id="PF05088">
    <property type="entry name" value="Bac_GDH_CD"/>
    <property type="match status" value="1"/>
</dbReference>
<dbReference type="Pfam" id="PF21077">
    <property type="entry name" value="GDH_ACT3"/>
    <property type="match status" value="1"/>
</dbReference>
<evidence type="ECO:0000259" key="4">
    <source>
        <dbReference type="Pfam" id="PF21075"/>
    </source>
</evidence>
<evidence type="ECO:0000256" key="1">
    <source>
        <dbReference type="ARBA" id="ARBA00023002"/>
    </source>
</evidence>
<evidence type="ECO:0000259" key="5">
    <source>
        <dbReference type="Pfam" id="PF21076"/>
    </source>
</evidence>
<dbReference type="Pfam" id="PF21076">
    <property type="entry name" value="GDH_ACT2"/>
    <property type="match status" value="1"/>
</dbReference>